<gene>
    <name evidence="1" type="ORF">Tco_1045530</name>
</gene>
<protein>
    <submittedName>
        <fullName evidence="1">Ulp1 protease family, C-terminal catalytic domain-containing protein</fullName>
    </submittedName>
</protein>
<evidence type="ECO:0000313" key="1">
    <source>
        <dbReference type="EMBL" id="GJT78805.1"/>
    </source>
</evidence>
<evidence type="ECO:0000313" key="2">
    <source>
        <dbReference type="Proteomes" id="UP001151760"/>
    </source>
</evidence>
<reference evidence="1" key="1">
    <citation type="journal article" date="2022" name="Int. J. Mol. Sci.">
        <title>Draft Genome of Tanacetum Coccineum: Genomic Comparison of Closely Related Tanacetum-Family Plants.</title>
        <authorList>
            <person name="Yamashiro T."/>
            <person name="Shiraishi A."/>
            <person name="Nakayama K."/>
            <person name="Satake H."/>
        </authorList>
    </citation>
    <scope>NUCLEOTIDE SEQUENCE</scope>
</reference>
<keyword evidence="1" id="KW-0378">Hydrolase</keyword>
<organism evidence="1 2">
    <name type="scientific">Tanacetum coccineum</name>
    <dbReference type="NCBI Taxonomy" id="301880"/>
    <lineage>
        <taxon>Eukaryota</taxon>
        <taxon>Viridiplantae</taxon>
        <taxon>Streptophyta</taxon>
        <taxon>Embryophyta</taxon>
        <taxon>Tracheophyta</taxon>
        <taxon>Spermatophyta</taxon>
        <taxon>Magnoliopsida</taxon>
        <taxon>eudicotyledons</taxon>
        <taxon>Gunneridae</taxon>
        <taxon>Pentapetalae</taxon>
        <taxon>asterids</taxon>
        <taxon>campanulids</taxon>
        <taxon>Asterales</taxon>
        <taxon>Asteraceae</taxon>
        <taxon>Asteroideae</taxon>
        <taxon>Anthemideae</taxon>
        <taxon>Anthemidinae</taxon>
        <taxon>Tanacetum</taxon>
    </lineage>
</organism>
<name>A0ABQ5GTY2_9ASTR</name>
<sequence>MEADMEELMDGHMDEHDMVGQNIVEHGMKEEDMRHTKHWNLFIIVPQQNTGFILDSDMEGKNEDSYKFTNVVQKAFGNMKWNLVECNQQRHYWKCGYYVMKWMRQFVTHQQHSLPKTVHLNVYLMASMSKKRKSN</sequence>
<dbReference type="GO" id="GO:0006508">
    <property type="term" value="P:proteolysis"/>
    <property type="evidence" value="ECO:0007669"/>
    <property type="project" value="UniProtKB-KW"/>
</dbReference>
<dbReference type="GO" id="GO:0008233">
    <property type="term" value="F:peptidase activity"/>
    <property type="evidence" value="ECO:0007669"/>
    <property type="project" value="UniProtKB-KW"/>
</dbReference>
<reference evidence="1" key="2">
    <citation type="submission" date="2022-01" db="EMBL/GenBank/DDBJ databases">
        <authorList>
            <person name="Yamashiro T."/>
            <person name="Shiraishi A."/>
            <person name="Satake H."/>
            <person name="Nakayama K."/>
        </authorList>
    </citation>
    <scope>NUCLEOTIDE SEQUENCE</scope>
</reference>
<proteinExistence type="predicted"/>
<dbReference type="Gene3D" id="3.40.395.10">
    <property type="entry name" value="Adenoviral Proteinase, Chain A"/>
    <property type="match status" value="1"/>
</dbReference>
<dbReference type="Proteomes" id="UP001151760">
    <property type="component" value="Unassembled WGS sequence"/>
</dbReference>
<dbReference type="SUPFAM" id="SSF54001">
    <property type="entry name" value="Cysteine proteinases"/>
    <property type="match status" value="1"/>
</dbReference>
<dbReference type="EMBL" id="BQNB010018836">
    <property type="protein sequence ID" value="GJT78805.1"/>
    <property type="molecule type" value="Genomic_DNA"/>
</dbReference>
<accession>A0ABQ5GTY2</accession>
<keyword evidence="2" id="KW-1185">Reference proteome</keyword>
<keyword evidence="1" id="KW-0645">Protease</keyword>
<comment type="caution">
    <text evidence="1">The sequence shown here is derived from an EMBL/GenBank/DDBJ whole genome shotgun (WGS) entry which is preliminary data.</text>
</comment>
<dbReference type="InterPro" id="IPR038765">
    <property type="entry name" value="Papain-like_cys_pep_sf"/>
</dbReference>